<dbReference type="AlphaFoldDB" id="A0A399F9L1"/>
<feature type="transmembrane region" description="Helical" evidence="1">
    <location>
        <begin position="29"/>
        <end position="49"/>
    </location>
</feature>
<gene>
    <name evidence="2" type="ORF">Mgrana_01193</name>
</gene>
<dbReference type="EMBL" id="QWLB01000012">
    <property type="protein sequence ID" value="RIH92918.1"/>
    <property type="molecule type" value="Genomic_DNA"/>
</dbReference>
<accession>A0A399F9L1</accession>
<keyword evidence="1" id="KW-1133">Transmembrane helix</keyword>
<keyword evidence="1" id="KW-0472">Membrane</keyword>
<reference evidence="2 3" key="1">
    <citation type="submission" date="2018-08" db="EMBL/GenBank/DDBJ databases">
        <title>Meiothermus granaticius genome AF-68 sequencing project.</title>
        <authorList>
            <person name="Da Costa M.S."/>
            <person name="Albuquerque L."/>
            <person name="Raposo P."/>
            <person name="Froufe H.J.C."/>
            <person name="Barroso C.S."/>
            <person name="Egas C."/>
        </authorList>
    </citation>
    <scope>NUCLEOTIDE SEQUENCE [LARGE SCALE GENOMIC DNA]</scope>
    <source>
        <strain evidence="2 3">AF-68</strain>
    </source>
</reference>
<keyword evidence="3" id="KW-1185">Reference proteome</keyword>
<protein>
    <submittedName>
        <fullName evidence="2">Uncharacterized protein</fullName>
    </submittedName>
</protein>
<keyword evidence="1" id="KW-0812">Transmembrane</keyword>
<evidence type="ECO:0000313" key="2">
    <source>
        <dbReference type="EMBL" id="RIH92918.1"/>
    </source>
</evidence>
<name>A0A399F9L1_9DEIN</name>
<comment type="caution">
    <text evidence="2">The sequence shown here is derived from an EMBL/GenBank/DDBJ whole genome shotgun (WGS) entry which is preliminary data.</text>
</comment>
<sequence>MARFERNKDVNQAWEGYERMDPKDTRRDWLILVGLMVIYVLWFGLIYLLEPGIGYR</sequence>
<dbReference type="RefSeq" id="WP_170146410.1">
    <property type="nucleotide sequence ID" value="NZ_BJXM01000006.1"/>
</dbReference>
<organism evidence="2 3">
    <name type="scientific">Meiothermus granaticius NBRC 107808</name>
    <dbReference type="NCBI Taxonomy" id="1227551"/>
    <lineage>
        <taxon>Bacteria</taxon>
        <taxon>Thermotogati</taxon>
        <taxon>Deinococcota</taxon>
        <taxon>Deinococci</taxon>
        <taxon>Thermales</taxon>
        <taxon>Thermaceae</taxon>
        <taxon>Meiothermus</taxon>
    </lineage>
</organism>
<dbReference type="Proteomes" id="UP000266178">
    <property type="component" value="Unassembled WGS sequence"/>
</dbReference>
<evidence type="ECO:0000313" key="3">
    <source>
        <dbReference type="Proteomes" id="UP000266178"/>
    </source>
</evidence>
<proteinExistence type="predicted"/>
<evidence type="ECO:0000256" key="1">
    <source>
        <dbReference type="SAM" id="Phobius"/>
    </source>
</evidence>